<feature type="transmembrane region" description="Helical" evidence="6">
    <location>
        <begin position="103"/>
        <end position="121"/>
    </location>
</feature>
<evidence type="ECO:0000256" key="2">
    <source>
        <dbReference type="ARBA" id="ARBA00022475"/>
    </source>
</evidence>
<organism evidence="8 9">
    <name type="scientific">Thalassovita gelatinovora</name>
    <name type="common">Thalassobius gelatinovorus</name>
    <dbReference type="NCBI Taxonomy" id="53501"/>
    <lineage>
        <taxon>Bacteria</taxon>
        <taxon>Pseudomonadati</taxon>
        <taxon>Pseudomonadota</taxon>
        <taxon>Alphaproteobacteria</taxon>
        <taxon>Rhodobacterales</taxon>
        <taxon>Roseobacteraceae</taxon>
        <taxon>Thalassovita</taxon>
    </lineage>
</organism>
<dbReference type="Pfam" id="PF01478">
    <property type="entry name" value="Peptidase_A24"/>
    <property type="match status" value="1"/>
</dbReference>
<dbReference type="GO" id="GO:0004190">
    <property type="term" value="F:aspartic-type endopeptidase activity"/>
    <property type="evidence" value="ECO:0007669"/>
    <property type="project" value="InterPro"/>
</dbReference>
<dbReference type="Proteomes" id="UP000051587">
    <property type="component" value="Unassembled WGS sequence"/>
</dbReference>
<dbReference type="InterPro" id="IPR000045">
    <property type="entry name" value="Prepilin_IV_endopep_pep"/>
</dbReference>
<reference evidence="8 9" key="1">
    <citation type="submission" date="2015-09" db="EMBL/GenBank/DDBJ databases">
        <authorList>
            <consortium name="Swine Surveillance"/>
        </authorList>
    </citation>
    <scope>NUCLEOTIDE SEQUENCE [LARGE SCALE GENOMIC DNA]</scope>
    <source>
        <strain evidence="8 9">CECT 4357</strain>
    </source>
</reference>
<protein>
    <submittedName>
        <fullName evidence="8">Flp pilus assembly protein, protease CpaA</fullName>
    </submittedName>
</protein>
<evidence type="ECO:0000259" key="7">
    <source>
        <dbReference type="Pfam" id="PF01478"/>
    </source>
</evidence>
<accession>A0A0P1F7S5</accession>
<dbReference type="PANTHER" id="PTHR36506:SF1">
    <property type="entry name" value="PREFLAGELLIN PEPTIDASE"/>
    <property type="match status" value="1"/>
</dbReference>
<feature type="domain" description="Prepilin type IV endopeptidase peptidase" evidence="7">
    <location>
        <begin position="14"/>
        <end position="116"/>
    </location>
</feature>
<dbReference type="RefSeq" id="WP_058261605.1">
    <property type="nucleotide sequence ID" value="NZ_CP051181.1"/>
</dbReference>
<dbReference type="OrthoDB" id="5329005at2"/>
<keyword evidence="9" id="KW-1185">Reference proteome</keyword>
<evidence type="ECO:0000256" key="1">
    <source>
        <dbReference type="ARBA" id="ARBA00004651"/>
    </source>
</evidence>
<keyword evidence="8" id="KW-0645">Protease</keyword>
<feature type="transmembrane region" description="Helical" evidence="6">
    <location>
        <begin position="141"/>
        <end position="161"/>
    </location>
</feature>
<name>A0A0P1F7S5_THAGE</name>
<evidence type="ECO:0000256" key="6">
    <source>
        <dbReference type="SAM" id="Phobius"/>
    </source>
</evidence>
<keyword evidence="5 6" id="KW-0472">Membrane</keyword>
<feature type="transmembrane region" description="Helical" evidence="6">
    <location>
        <begin position="36"/>
        <end position="55"/>
    </location>
</feature>
<sequence length="171" mass="18026">MPMFDLSLLSVSGFITAILFAAFWDFKRKTIPNGLILTLLAGFMILAPGSGWSQADISGSLLVGSIVVFVGLTAFALGWAGAGDGKYAAVCSIWVGAQNALDFLFVTTVFGAFFTLTMLGANRFGWSPLSPAIRETGAGTVTRQVTVPYGFAISAAALFVLPRTPWVSALF</sequence>
<evidence type="ECO:0000256" key="4">
    <source>
        <dbReference type="ARBA" id="ARBA00022989"/>
    </source>
</evidence>
<dbReference type="STRING" id="53501.SAMN04488043_11361"/>
<dbReference type="GO" id="GO:0006508">
    <property type="term" value="P:proteolysis"/>
    <property type="evidence" value="ECO:0007669"/>
    <property type="project" value="UniProtKB-KW"/>
</dbReference>
<comment type="subcellular location">
    <subcellularLocation>
        <location evidence="1">Cell membrane</location>
        <topology evidence="1">Multi-pass membrane protein</topology>
    </subcellularLocation>
</comment>
<dbReference type="PANTHER" id="PTHR36506">
    <property type="entry name" value="PREFLAGELLIN PEPTIDASE"/>
    <property type="match status" value="1"/>
</dbReference>
<dbReference type="EMBL" id="CYSA01000008">
    <property type="protein sequence ID" value="CUH63675.1"/>
    <property type="molecule type" value="Genomic_DNA"/>
</dbReference>
<dbReference type="GO" id="GO:0005886">
    <property type="term" value="C:plasma membrane"/>
    <property type="evidence" value="ECO:0007669"/>
    <property type="project" value="UniProtKB-SubCell"/>
</dbReference>
<keyword evidence="3 6" id="KW-0812">Transmembrane</keyword>
<gene>
    <name evidence="8" type="ORF">TG4357_00820</name>
</gene>
<keyword evidence="8" id="KW-0378">Hydrolase</keyword>
<dbReference type="Gene3D" id="1.20.120.1220">
    <property type="match status" value="1"/>
</dbReference>
<evidence type="ECO:0000313" key="8">
    <source>
        <dbReference type="EMBL" id="CUH63675.1"/>
    </source>
</evidence>
<evidence type="ECO:0000256" key="5">
    <source>
        <dbReference type="ARBA" id="ARBA00023136"/>
    </source>
</evidence>
<keyword evidence="2" id="KW-1003">Cell membrane</keyword>
<evidence type="ECO:0000256" key="3">
    <source>
        <dbReference type="ARBA" id="ARBA00022692"/>
    </source>
</evidence>
<feature type="transmembrane region" description="Helical" evidence="6">
    <location>
        <begin position="61"/>
        <end position="82"/>
    </location>
</feature>
<evidence type="ECO:0000313" key="9">
    <source>
        <dbReference type="Proteomes" id="UP000051587"/>
    </source>
</evidence>
<dbReference type="InterPro" id="IPR052218">
    <property type="entry name" value="Preflagellin_Peptidase"/>
</dbReference>
<dbReference type="AlphaFoldDB" id="A0A0P1F7S5"/>
<keyword evidence="4 6" id="KW-1133">Transmembrane helix</keyword>
<proteinExistence type="predicted"/>
<feature type="transmembrane region" description="Helical" evidence="6">
    <location>
        <begin position="6"/>
        <end position="24"/>
    </location>
</feature>